<feature type="domain" description="Knottins-like" evidence="5">
    <location>
        <begin position="32"/>
        <end position="77"/>
    </location>
</feature>
<keyword evidence="7" id="KW-1185">Reference proteome</keyword>
<comment type="caution">
    <text evidence="6">The sequence shown here is derived from an EMBL/GenBank/DDBJ whole genome shotgun (WGS) entry which is preliminary data.</text>
</comment>
<evidence type="ECO:0000259" key="5">
    <source>
        <dbReference type="SMART" id="SM00505"/>
    </source>
</evidence>
<name>A0A830BZF1_9LAMI</name>
<keyword evidence="2" id="KW-0964">Secreted</keyword>
<dbReference type="GO" id="GO:0006952">
    <property type="term" value="P:defense response"/>
    <property type="evidence" value="ECO:0007669"/>
    <property type="project" value="InterPro"/>
</dbReference>
<evidence type="ECO:0000313" key="6">
    <source>
        <dbReference type="EMBL" id="GFP92840.1"/>
    </source>
</evidence>
<dbReference type="PANTHER" id="PTHR33147:SF133">
    <property type="entry name" value="DEFENSIN-LIKE PROTEIN 6-RELATED"/>
    <property type="match status" value="1"/>
</dbReference>
<evidence type="ECO:0000256" key="1">
    <source>
        <dbReference type="ARBA" id="ARBA00004613"/>
    </source>
</evidence>
<sequence length="77" mass="8637">MPSISHDGEMKLGIEFQSICKEVTIPQAEAKMCKSRSHYYKGPCLHDTTCAIVCRDSGFSGGNCKGRRKRCFCTWLC</sequence>
<dbReference type="InterPro" id="IPR036574">
    <property type="entry name" value="Scorpion_toxin-like_sf"/>
</dbReference>
<dbReference type="Pfam" id="PF00304">
    <property type="entry name" value="Gamma-thionin"/>
    <property type="match status" value="1"/>
</dbReference>
<gene>
    <name evidence="6" type="ORF">PHJA_001428300</name>
</gene>
<accession>A0A830BZF1</accession>
<dbReference type="AlphaFoldDB" id="A0A830BZF1"/>
<evidence type="ECO:0000256" key="4">
    <source>
        <dbReference type="ARBA" id="ARBA00023157"/>
    </source>
</evidence>
<dbReference type="InterPro" id="IPR008176">
    <property type="entry name" value="Defensin_plant"/>
</dbReference>
<proteinExistence type="predicted"/>
<organism evidence="6 7">
    <name type="scientific">Phtheirospermum japonicum</name>
    <dbReference type="NCBI Taxonomy" id="374723"/>
    <lineage>
        <taxon>Eukaryota</taxon>
        <taxon>Viridiplantae</taxon>
        <taxon>Streptophyta</taxon>
        <taxon>Embryophyta</taxon>
        <taxon>Tracheophyta</taxon>
        <taxon>Spermatophyta</taxon>
        <taxon>Magnoliopsida</taxon>
        <taxon>eudicotyledons</taxon>
        <taxon>Gunneridae</taxon>
        <taxon>Pentapetalae</taxon>
        <taxon>asterids</taxon>
        <taxon>lamiids</taxon>
        <taxon>Lamiales</taxon>
        <taxon>Orobanchaceae</taxon>
        <taxon>Orobanchaceae incertae sedis</taxon>
        <taxon>Phtheirospermum</taxon>
    </lineage>
</organism>
<dbReference type="PANTHER" id="PTHR33147">
    <property type="entry name" value="DEFENSIN-LIKE PROTEIN 1"/>
    <property type="match status" value="1"/>
</dbReference>
<dbReference type="Gene3D" id="3.30.30.10">
    <property type="entry name" value="Knottin, scorpion toxin-like"/>
    <property type="match status" value="1"/>
</dbReference>
<dbReference type="SUPFAM" id="SSF57095">
    <property type="entry name" value="Scorpion toxin-like"/>
    <property type="match status" value="1"/>
</dbReference>
<dbReference type="EMBL" id="BMAC01000292">
    <property type="protein sequence ID" value="GFP92840.1"/>
    <property type="molecule type" value="Genomic_DNA"/>
</dbReference>
<keyword evidence="4" id="KW-1015">Disulfide bond</keyword>
<dbReference type="PRINTS" id="PR00288">
    <property type="entry name" value="PUROTHIONIN"/>
</dbReference>
<comment type="subcellular location">
    <subcellularLocation>
        <location evidence="1">Secreted</location>
    </subcellularLocation>
</comment>
<evidence type="ECO:0000313" key="7">
    <source>
        <dbReference type="Proteomes" id="UP000653305"/>
    </source>
</evidence>
<keyword evidence="3" id="KW-0732">Signal</keyword>
<dbReference type="PROSITE" id="PS00940">
    <property type="entry name" value="GAMMA_THIONIN"/>
    <property type="match status" value="1"/>
</dbReference>
<dbReference type="InterPro" id="IPR003614">
    <property type="entry name" value="Knottins"/>
</dbReference>
<dbReference type="CDD" id="cd00107">
    <property type="entry name" value="Knot1"/>
    <property type="match status" value="1"/>
</dbReference>
<dbReference type="SMART" id="SM00505">
    <property type="entry name" value="Knot1"/>
    <property type="match status" value="1"/>
</dbReference>
<dbReference type="OrthoDB" id="683455at2759"/>
<reference evidence="6" key="1">
    <citation type="submission" date="2020-07" db="EMBL/GenBank/DDBJ databases">
        <title>Ethylene signaling mediates host invasion by parasitic plants.</title>
        <authorList>
            <person name="Yoshida S."/>
        </authorList>
    </citation>
    <scope>NUCLEOTIDE SEQUENCE</scope>
    <source>
        <strain evidence="6">Okayama</strain>
    </source>
</reference>
<protein>
    <submittedName>
        <fullName evidence="6">Defensin-like protein</fullName>
    </submittedName>
</protein>
<dbReference type="Proteomes" id="UP000653305">
    <property type="component" value="Unassembled WGS sequence"/>
</dbReference>
<evidence type="ECO:0000256" key="2">
    <source>
        <dbReference type="ARBA" id="ARBA00022525"/>
    </source>
</evidence>
<evidence type="ECO:0000256" key="3">
    <source>
        <dbReference type="ARBA" id="ARBA00022729"/>
    </source>
</evidence>
<dbReference type="GO" id="GO:0005576">
    <property type="term" value="C:extracellular region"/>
    <property type="evidence" value="ECO:0007669"/>
    <property type="project" value="UniProtKB-SubCell"/>
</dbReference>